<feature type="repeat" description="ANK" evidence="3">
    <location>
        <begin position="239"/>
        <end position="266"/>
    </location>
</feature>
<dbReference type="Pfam" id="PF00023">
    <property type="entry name" value="Ank"/>
    <property type="match status" value="1"/>
</dbReference>
<dbReference type="InterPro" id="IPR002110">
    <property type="entry name" value="Ankyrin_rpt"/>
</dbReference>
<evidence type="ECO:0000313" key="5">
    <source>
        <dbReference type="Proteomes" id="UP000027920"/>
    </source>
</evidence>
<dbReference type="VEuPathDB" id="FungiDB:A1O9_07858"/>
<keyword evidence="1" id="KW-0677">Repeat</keyword>
<keyword evidence="2 3" id="KW-0040">ANK repeat</keyword>
<dbReference type="GeneID" id="25282771"/>
<accession>A0A072P988</accession>
<sequence>MTINESVPQPLECFGIMENRLQENGDHRIEEDRNLNNAGAAVNVRDQYDLSPLFVASRRGYAKIVELLIEAGADLEAQNRDEGSALQVASGAGQEGIVDKLLESGADVNGGGGFYNNPLQAASAQGHASIVQRLITAGADVNKIGGYHGTSLQAASAEGDDHVVRRLLAANAEVNIQGGKHANALVAVSENLKFATRTIMSGASSGLSANFGKYVRIVVLLRDHGANADVPGTQYGDLLYTASYKGNEEAVRLLLETGVNANEQQRGKLDTALQAAAYRGEENIVKLLLDAGVNVNAQGGEFYGNALYAALESYWSDEKTVQILLDHGADVKAGNARHTDALEAASTEGKMDVVQRFLDKEVADRAGEVDSSAGCKRGQSP</sequence>
<dbReference type="SUPFAM" id="SSF48403">
    <property type="entry name" value="Ankyrin repeat"/>
    <property type="match status" value="1"/>
</dbReference>
<dbReference type="PANTHER" id="PTHR24171">
    <property type="entry name" value="ANKYRIN REPEAT DOMAIN-CONTAINING PROTEIN 39-RELATED"/>
    <property type="match status" value="1"/>
</dbReference>
<feature type="repeat" description="ANK" evidence="3">
    <location>
        <begin position="114"/>
        <end position="146"/>
    </location>
</feature>
<feature type="repeat" description="ANK" evidence="3">
    <location>
        <begin position="268"/>
        <end position="300"/>
    </location>
</feature>
<dbReference type="EMBL" id="AMGV01000006">
    <property type="protein sequence ID" value="KEF56277.1"/>
    <property type="molecule type" value="Genomic_DNA"/>
</dbReference>
<dbReference type="STRING" id="1182545.A0A072P988"/>
<reference evidence="4 5" key="1">
    <citation type="submission" date="2013-03" db="EMBL/GenBank/DDBJ databases">
        <title>The Genome Sequence of Exophiala aquamarina CBS 119918.</title>
        <authorList>
            <consortium name="The Broad Institute Genomics Platform"/>
            <person name="Cuomo C."/>
            <person name="de Hoog S."/>
            <person name="Gorbushina A."/>
            <person name="Walker B."/>
            <person name="Young S.K."/>
            <person name="Zeng Q."/>
            <person name="Gargeya S."/>
            <person name="Fitzgerald M."/>
            <person name="Haas B."/>
            <person name="Abouelleil A."/>
            <person name="Allen A.W."/>
            <person name="Alvarado L."/>
            <person name="Arachchi H.M."/>
            <person name="Berlin A.M."/>
            <person name="Chapman S.B."/>
            <person name="Gainer-Dewar J."/>
            <person name="Goldberg J."/>
            <person name="Griggs A."/>
            <person name="Gujja S."/>
            <person name="Hansen M."/>
            <person name="Howarth C."/>
            <person name="Imamovic A."/>
            <person name="Ireland A."/>
            <person name="Larimer J."/>
            <person name="McCowan C."/>
            <person name="Murphy C."/>
            <person name="Pearson M."/>
            <person name="Poon T.W."/>
            <person name="Priest M."/>
            <person name="Roberts A."/>
            <person name="Saif S."/>
            <person name="Shea T."/>
            <person name="Sisk P."/>
            <person name="Sykes S."/>
            <person name="Wortman J."/>
            <person name="Nusbaum C."/>
            <person name="Birren B."/>
        </authorList>
    </citation>
    <scope>NUCLEOTIDE SEQUENCE [LARGE SCALE GENOMIC DNA]</scope>
    <source>
        <strain evidence="4 5">CBS 119918</strain>
    </source>
</reference>
<comment type="caution">
    <text evidence="4">The sequence shown here is derived from an EMBL/GenBank/DDBJ whole genome shotgun (WGS) entry which is preliminary data.</text>
</comment>
<dbReference type="Proteomes" id="UP000027920">
    <property type="component" value="Unassembled WGS sequence"/>
</dbReference>
<dbReference type="HOGENOM" id="CLU_725687_0_0_1"/>
<name>A0A072P988_9EURO</name>
<evidence type="ECO:0000313" key="4">
    <source>
        <dbReference type="EMBL" id="KEF56277.1"/>
    </source>
</evidence>
<dbReference type="PROSITE" id="PS50297">
    <property type="entry name" value="ANK_REP_REGION"/>
    <property type="match status" value="4"/>
</dbReference>
<dbReference type="AlphaFoldDB" id="A0A072P988"/>
<feature type="repeat" description="ANK" evidence="3">
    <location>
        <begin position="48"/>
        <end position="80"/>
    </location>
</feature>
<dbReference type="SMART" id="SM00248">
    <property type="entry name" value="ANK"/>
    <property type="match status" value="8"/>
</dbReference>
<evidence type="ECO:0000256" key="3">
    <source>
        <dbReference type="PROSITE-ProRule" id="PRU00023"/>
    </source>
</evidence>
<dbReference type="InterPro" id="IPR036770">
    <property type="entry name" value="Ankyrin_rpt-contain_sf"/>
</dbReference>
<evidence type="ECO:0000256" key="2">
    <source>
        <dbReference type="ARBA" id="ARBA00023043"/>
    </source>
</evidence>
<dbReference type="RefSeq" id="XP_013258867.1">
    <property type="nucleotide sequence ID" value="XM_013403413.1"/>
</dbReference>
<dbReference type="OrthoDB" id="4160321at2759"/>
<evidence type="ECO:0000256" key="1">
    <source>
        <dbReference type="ARBA" id="ARBA00022737"/>
    </source>
</evidence>
<proteinExistence type="predicted"/>
<dbReference type="Gene3D" id="1.25.40.20">
    <property type="entry name" value="Ankyrin repeat-containing domain"/>
    <property type="match status" value="2"/>
</dbReference>
<dbReference type="PROSITE" id="PS50088">
    <property type="entry name" value="ANK_REPEAT"/>
    <property type="match status" value="5"/>
</dbReference>
<keyword evidence="5" id="KW-1185">Reference proteome</keyword>
<protein>
    <submittedName>
        <fullName evidence="4">Uncharacterized protein</fullName>
    </submittedName>
</protein>
<dbReference type="Pfam" id="PF12796">
    <property type="entry name" value="Ank_2"/>
    <property type="match status" value="2"/>
</dbReference>
<feature type="repeat" description="ANK" evidence="3">
    <location>
        <begin position="81"/>
        <end position="109"/>
    </location>
</feature>
<organism evidence="4 5">
    <name type="scientific">Exophiala aquamarina CBS 119918</name>
    <dbReference type="NCBI Taxonomy" id="1182545"/>
    <lineage>
        <taxon>Eukaryota</taxon>
        <taxon>Fungi</taxon>
        <taxon>Dikarya</taxon>
        <taxon>Ascomycota</taxon>
        <taxon>Pezizomycotina</taxon>
        <taxon>Eurotiomycetes</taxon>
        <taxon>Chaetothyriomycetidae</taxon>
        <taxon>Chaetothyriales</taxon>
        <taxon>Herpotrichiellaceae</taxon>
        <taxon>Exophiala</taxon>
    </lineage>
</organism>
<gene>
    <name evidence="4" type="ORF">A1O9_07858</name>
</gene>